<dbReference type="Proteomes" id="UP000435910">
    <property type="component" value="Unassembled WGS sequence"/>
</dbReference>
<organism evidence="1 2">
    <name type="scientific">Bacillus licheniformis</name>
    <dbReference type="NCBI Taxonomy" id="1402"/>
    <lineage>
        <taxon>Bacteria</taxon>
        <taxon>Bacillati</taxon>
        <taxon>Bacillota</taxon>
        <taxon>Bacilli</taxon>
        <taxon>Bacillales</taxon>
        <taxon>Bacillaceae</taxon>
        <taxon>Bacillus</taxon>
    </lineage>
</organism>
<sequence length="37" mass="4309">MIHLMNPCFLIGIQRVKLYEKGGMAKCHGQWKTILLH</sequence>
<dbReference type="AlphaFoldDB" id="A0A8B5YCA7"/>
<evidence type="ECO:0000313" key="2">
    <source>
        <dbReference type="Proteomes" id="UP000435910"/>
    </source>
</evidence>
<accession>A0A8B5YCA7</accession>
<name>A0A8B5YCA7_BACLI</name>
<reference evidence="1 2" key="1">
    <citation type="submission" date="2019-06" db="EMBL/GenBank/DDBJ databases">
        <title>Genome sequence analysis of &gt;100 Bacillus licheniformis strains suggests intrinsic resistance to this species.</title>
        <authorList>
            <person name="Wels M."/>
            <person name="Siezen R.J."/>
            <person name="Johansen E."/>
            <person name="Stuer-Lauridsen B."/>
            <person name="Bjerre K."/>
            <person name="Nielsen B.K.K."/>
        </authorList>
    </citation>
    <scope>NUCLEOTIDE SEQUENCE [LARGE SCALE GENOMIC DNA]</scope>
    <source>
        <strain evidence="1 2">BAC-16736</strain>
    </source>
</reference>
<gene>
    <name evidence="1" type="ORF">CHCC16736_0240</name>
</gene>
<evidence type="ECO:0000313" key="1">
    <source>
        <dbReference type="EMBL" id="TWL28145.1"/>
    </source>
</evidence>
<proteinExistence type="predicted"/>
<comment type="caution">
    <text evidence="1">The sequence shown here is derived from an EMBL/GenBank/DDBJ whole genome shotgun (WGS) entry which is preliminary data.</text>
</comment>
<dbReference type="EMBL" id="NILC01000022">
    <property type="protein sequence ID" value="TWL28145.1"/>
    <property type="molecule type" value="Genomic_DNA"/>
</dbReference>
<protein>
    <submittedName>
        <fullName evidence="1">Uncharacterized protein</fullName>
    </submittedName>
</protein>